<keyword evidence="7 15" id="KW-0378">Hydrolase</keyword>
<dbReference type="GO" id="GO:0003684">
    <property type="term" value="F:damaged DNA binding"/>
    <property type="evidence" value="ECO:0007669"/>
    <property type="project" value="InterPro"/>
</dbReference>
<dbReference type="PANTHER" id="PTHR22993">
    <property type="entry name" value="FORMAMIDOPYRIMIDINE-DNA GLYCOSYLASE"/>
    <property type="match status" value="1"/>
</dbReference>
<evidence type="ECO:0000256" key="8">
    <source>
        <dbReference type="ARBA" id="ARBA00022833"/>
    </source>
</evidence>
<dbReference type="Gene3D" id="1.10.8.50">
    <property type="match status" value="1"/>
</dbReference>
<dbReference type="GO" id="GO:0006284">
    <property type="term" value="P:base-excision repair"/>
    <property type="evidence" value="ECO:0007669"/>
    <property type="project" value="InterPro"/>
</dbReference>
<keyword evidence="11 15" id="KW-0456">Lyase</keyword>
<evidence type="ECO:0000256" key="6">
    <source>
        <dbReference type="ARBA" id="ARBA00022771"/>
    </source>
</evidence>
<dbReference type="Pfam" id="PF01149">
    <property type="entry name" value="Fapy_DNA_glyco"/>
    <property type="match status" value="1"/>
</dbReference>
<dbReference type="EC" id="3.2.2.23" evidence="15"/>
<feature type="active site" description="Schiff-base intermediate with DNA" evidence="15">
    <location>
        <position position="2"/>
    </location>
</feature>
<comment type="caution">
    <text evidence="18">The sequence shown here is derived from an EMBL/GenBank/DDBJ whole genome shotgun (WGS) entry which is preliminary data.</text>
</comment>
<feature type="binding site" evidence="15">
    <location>
        <position position="95"/>
    </location>
    <ligand>
        <name>DNA</name>
        <dbReference type="ChEBI" id="CHEBI:16991"/>
    </ligand>
</feature>
<comment type="function">
    <text evidence="15">Involved in base excision repair of DNA damaged by oxidation or by mutagenic agents. Acts as DNA glycosylase that recognizes and removes damaged bases. Has a preference for oxidized purines, such as 7,8-dihydro-8-oxoguanine (8-oxoG). Has AP (apurinic/apyrimidinic) lyase activity and introduces nicks in the DNA strand. Cleaves the DNA backbone by beta-delta elimination to generate a single-strand break at the site of the removed base with both 3'- and 5'-phosphates.</text>
</comment>
<proteinExistence type="inferred from homology"/>
<keyword evidence="12 15" id="KW-0511">Multifunctional enzyme</keyword>
<keyword evidence="6 15" id="KW-0863">Zinc-finger</keyword>
<dbReference type="Pfam" id="PF06831">
    <property type="entry name" value="H2TH"/>
    <property type="match status" value="1"/>
</dbReference>
<evidence type="ECO:0000256" key="1">
    <source>
        <dbReference type="ARBA" id="ARBA00001668"/>
    </source>
</evidence>
<evidence type="ECO:0000256" key="11">
    <source>
        <dbReference type="ARBA" id="ARBA00023239"/>
    </source>
</evidence>
<dbReference type="GO" id="GO:0034039">
    <property type="term" value="F:8-oxo-7,8-dihydroguanine DNA N-glycosylase activity"/>
    <property type="evidence" value="ECO:0007669"/>
    <property type="project" value="TreeGrafter"/>
</dbReference>
<evidence type="ECO:0000256" key="2">
    <source>
        <dbReference type="ARBA" id="ARBA00009409"/>
    </source>
</evidence>
<dbReference type="PROSITE" id="PS51066">
    <property type="entry name" value="ZF_FPG_2"/>
    <property type="match status" value="1"/>
</dbReference>
<feature type="binding site" evidence="15">
    <location>
        <position position="158"/>
    </location>
    <ligand>
        <name>DNA</name>
        <dbReference type="ChEBI" id="CHEBI:16991"/>
    </ligand>
</feature>
<accession>A0A930BST8</accession>
<keyword evidence="10 15" id="KW-0234">DNA repair</keyword>
<dbReference type="HAMAP" id="MF_00103">
    <property type="entry name" value="Fapy_DNA_glycosyl"/>
    <property type="match status" value="1"/>
</dbReference>
<dbReference type="InterPro" id="IPR010663">
    <property type="entry name" value="Znf_FPG/IleRS"/>
</dbReference>
<comment type="subunit">
    <text evidence="3 15">Monomer.</text>
</comment>
<comment type="cofactor">
    <cofactor evidence="15">
        <name>Zn(2+)</name>
        <dbReference type="ChEBI" id="CHEBI:29105"/>
    </cofactor>
    <text evidence="15">Binds 1 zinc ion per subunit.</text>
</comment>
<evidence type="ECO:0000256" key="10">
    <source>
        <dbReference type="ARBA" id="ARBA00023204"/>
    </source>
</evidence>
<evidence type="ECO:0000256" key="7">
    <source>
        <dbReference type="ARBA" id="ARBA00022801"/>
    </source>
</evidence>
<keyword evidence="4 15" id="KW-0479">Metal-binding</keyword>
<keyword evidence="8 15" id="KW-0862">Zinc</keyword>
<feature type="domain" description="Formamidopyrimidine-DNA glycosylase catalytic" evidence="17">
    <location>
        <begin position="2"/>
        <end position="116"/>
    </location>
</feature>
<comment type="similarity">
    <text evidence="2 15">Belongs to the FPG family.</text>
</comment>
<dbReference type="NCBIfam" id="TIGR00577">
    <property type="entry name" value="fpg"/>
    <property type="match status" value="1"/>
</dbReference>
<evidence type="ECO:0000256" key="5">
    <source>
        <dbReference type="ARBA" id="ARBA00022763"/>
    </source>
</evidence>
<dbReference type="PROSITE" id="PS51068">
    <property type="entry name" value="FPG_CAT"/>
    <property type="match status" value="1"/>
</dbReference>
<dbReference type="InterPro" id="IPR020629">
    <property type="entry name" value="FPG_Glyclase"/>
</dbReference>
<dbReference type="EC" id="4.2.99.18" evidence="15"/>
<dbReference type="SUPFAM" id="SSF46946">
    <property type="entry name" value="S13-like H2TH domain"/>
    <property type="match status" value="1"/>
</dbReference>
<dbReference type="InterPro" id="IPR035937">
    <property type="entry name" value="FPG_N"/>
</dbReference>
<dbReference type="SMART" id="SM01232">
    <property type="entry name" value="H2TH"/>
    <property type="match status" value="1"/>
</dbReference>
<dbReference type="Gene3D" id="3.20.190.10">
    <property type="entry name" value="MutM-like, N-terminal"/>
    <property type="match status" value="1"/>
</dbReference>
<dbReference type="AlphaFoldDB" id="A0A930BST8"/>
<evidence type="ECO:0000256" key="12">
    <source>
        <dbReference type="ARBA" id="ARBA00023268"/>
    </source>
</evidence>
<reference evidence="18" key="1">
    <citation type="submission" date="2020-04" db="EMBL/GenBank/DDBJ databases">
        <title>Deep metagenomics examines the oral microbiome during advanced dental caries in children, revealing novel taxa and co-occurrences with host molecules.</title>
        <authorList>
            <person name="Baker J.L."/>
            <person name="Morton J.T."/>
            <person name="Dinis M."/>
            <person name="Alvarez R."/>
            <person name="Tran N.C."/>
            <person name="Knight R."/>
            <person name="Edlund A."/>
        </authorList>
    </citation>
    <scope>NUCLEOTIDE SEQUENCE</scope>
    <source>
        <strain evidence="18">JCVI_32_bin.24</strain>
    </source>
</reference>
<dbReference type="PANTHER" id="PTHR22993:SF9">
    <property type="entry name" value="FORMAMIDOPYRIMIDINE-DNA GLYCOSYLASE"/>
    <property type="match status" value="1"/>
</dbReference>
<evidence type="ECO:0000259" key="17">
    <source>
        <dbReference type="PROSITE" id="PS51068"/>
    </source>
</evidence>
<dbReference type="SUPFAM" id="SSF57716">
    <property type="entry name" value="Glucocorticoid receptor-like (DNA-binding domain)"/>
    <property type="match status" value="1"/>
</dbReference>
<dbReference type="InterPro" id="IPR010979">
    <property type="entry name" value="Ribosomal_uS13-like_H2TH"/>
</dbReference>
<dbReference type="EMBL" id="JABZMI010000090">
    <property type="protein sequence ID" value="MBF1164616.1"/>
    <property type="molecule type" value="Genomic_DNA"/>
</dbReference>
<evidence type="ECO:0000256" key="15">
    <source>
        <dbReference type="HAMAP-Rule" id="MF_00103"/>
    </source>
</evidence>
<gene>
    <name evidence="15 18" type="primary">mutM</name>
    <name evidence="15" type="synonym">fpg</name>
    <name evidence="18" type="ORF">HXL68_06210</name>
</gene>
<evidence type="ECO:0000256" key="9">
    <source>
        <dbReference type="ARBA" id="ARBA00023125"/>
    </source>
</evidence>
<feature type="active site" description="Proton donor; for delta-elimination activity" evidence="15">
    <location>
        <position position="267"/>
    </location>
</feature>
<keyword evidence="13 15" id="KW-0326">Glycosidase</keyword>
<dbReference type="GO" id="GO:0140078">
    <property type="term" value="F:class I DNA-(apurinic or apyrimidinic site) endonuclease activity"/>
    <property type="evidence" value="ECO:0007669"/>
    <property type="project" value="UniProtKB-EC"/>
</dbReference>
<evidence type="ECO:0000256" key="3">
    <source>
        <dbReference type="ARBA" id="ARBA00011245"/>
    </source>
</evidence>
<dbReference type="SMART" id="SM00898">
    <property type="entry name" value="Fapy_DNA_glyco"/>
    <property type="match status" value="1"/>
</dbReference>
<keyword evidence="5 15" id="KW-0227">DNA damage</keyword>
<dbReference type="InterPro" id="IPR015886">
    <property type="entry name" value="H2TH_FPG"/>
</dbReference>
<organism evidence="18 19">
    <name type="scientific">Dechloromonas agitata</name>
    <dbReference type="NCBI Taxonomy" id="73030"/>
    <lineage>
        <taxon>Bacteria</taxon>
        <taxon>Pseudomonadati</taxon>
        <taxon>Pseudomonadota</taxon>
        <taxon>Betaproteobacteria</taxon>
        <taxon>Rhodocyclales</taxon>
        <taxon>Azonexaceae</taxon>
        <taxon>Dechloromonas</taxon>
    </lineage>
</organism>
<keyword evidence="9 15" id="KW-0238">DNA-binding</keyword>
<dbReference type="SUPFAM" id="SSF81624">
    <property type="entry name" value="N-terminal domain of MutM-like DNA repair proteins"/>
    <property type="match status" value="1"/>
</dbReference>
<feature type="binding site" evidence="15">
    <location>
        <position position="113"/>
    </location>
    <ligand>
        <name>DNA</name>
        <dbReference type="ChEBI" id="CHEBI:16991"/>
    </ligand>
</feature>
<sequence length="277" mass="30294">MPELPEVEVCRRGIEPELAGQTVVGVTLRALRLRQPIPPELVDLLPGCRIVAVRRRGKYLLIDCRRAGVEGTLIIHLGMSGNLRFVPAGLPPEKHDHVDLVLPTQILRFADPRRFGVVLWQAGPPEQAERHPLLASQGIEPLSDGFSPDWLHAALARRSGPIKPILMDSHLVVGIGNIYASESLFRAGISPLRAANRISRARYEILVPAIRETLADAIAAGGSSIRDYVHSDGGAGCFQIQARVYDRAGESCLRCDGVVRQIRQAGRSTYYCAGCQH</sequence>
<comment type="catalytic activity">
    <reaction evidence="1 15">
        <text>Hydrolysis of DNA containing ring-opened 7-methylguanine residues, releasing 2,6-diamino-4-hydroxy-5-(N-methyl)formamidopyrimidine.</text>
        <dbReference type="EC" id="3.2.2.23"/>
    </reaction>
</comment>
<feature type="domain" description="FPG-type" evidence="16">
    <location>
        <begin position="243"/>
        <end position="277"/>
    </location>
</feature>
<evidence type="ECO:0000313" key="19">
    <source>
        <dbReference type="Proteomes" id="UP000718593"/>
    </source>
</evidence>
<comment type="catalytic activity">
    <reaction evidence="14 15">
        <text>2'-deoxyribonucleotide-(2'-deoxyribose 5'-phosphate)-2'-deoxyribonucleotide-DNA = a 3'-end 2'-deoxyribonucleotide-(2,3-dehydro-2,3-deoxyribose 5'-phosphate)-DNA + a 5'-end 5'-phospho-2'-deoxyribonucleoside-DNA + H(+)</text>
        <dbReference type="Rhea" id="RHEA:66592"/>
        <dbReference type="Rhea" id="RHEA-COMP:13180"/>
        <dbReference type="Rhea" id="RHEA-COMP:16897"/>
        <dbReference type="Rhea" id="RHEA-COMP:17067"/>
        <dbReference type="ChEBI" id="CHEBI:15378"/>
        <dbReference type="ChEBI" id="CHEBI:136412"/>
        <dbReference type="ChEBI" id="CHEBI:157695"/>
        <dbReference type="ChEBI" id="CHEBI:167181"/>
        <dbReference type="EC" id="4.2.99.18"/>
    </reaction>
</comment>
<dbReference type="InterPro" id="IPR012319">
    <property type="entry name" value="FPG_cat"/>
</dbReference>
<dbReference type="Proteomes" id="UP000718593">
    <property type="component" value="Unassembled WGS sequence"/>
</dbReference>
<evidence type="ECO:0000256" key="4">
    <source>
        <dbReference type="ARBA" id="ARBA00022723"/>
    </source>
</evidence>
<dbReference type="NCBIfam" id="NF002211">
    <property type="entry name" value="PRK01103.1"/>
    <property type="match status" value="1"/>
</dbReference>
<name>A0A930BST8_9RHOO</name>
<evidence type="ECO:0000259" key="16">
    <source>
        <dbReference type="PROSITE" id="PS51066"/>
    </source>
</evidence>
<dbReference type="CDD" id="cd08966">
    <property type="entry name" value="EcFpg-like_N"/>
    <property type="match status" value="1"/>
</dbReference>
<feature type="active site" description="Proton donor; for beta-elimination activity" evidence="15">
    <location>
        <position position="58"/>
    </location>
</feature>
<evidence type="ECO:0000313" key="18">
    <source>
        <dbReference type="EMBL" id="MBF1164616.1"/>
    </source>
</evidence>
<dbReference type="Pfam" id="PF06827">
    <property type="entry name" value="zf-FPG_IleRS"/>
    <property type="match status" value="1"/>
</dbReference>
<feature type="active site" description="Proton donor" evidence="15">
    <location>
        <position position="3"/>
    </location>
</feature>
<dbReference type="InterPro" id="IPR000214">
    <property type="entry name" value="Znf_DNA_glyclase/AP_lyase"/>
</dbReference>
<evidence type="ECO:0000256" key="14">
    <source>
        <dbReference type="ARBA" id="ARBA00044632"/>
    </source>
</evidence>
<dbReference type="FunFam" id="1.10.8.50:FF:000003">
    <property type="entry name" value="Formamidopyrimidine-DNA glycosylase"/>
    <property type="match status" value="1"/>
</dbReference>
<dbReference type="GO" id="GO:0008270">
    <property type="term" value="F:zinc ion binding"/>
    <property type="evidence" value="ECO:0007669"/>
    <property type="project" value="UniProtKB-UniRule"/>
</dbReference>
<evidence type="ECO:0000256" key="13">
    <source>
        <dbReference type="ARBA" id="ARBA00023295"/>
    </source>
</evidence>
<protein>
    <recommendedName>
        <fullName evidence="15">Formamidopyrimidine-DNA glycosylase</fullName>
        <shortName evidence="15">Fapy-DNA glycosylase</shortName>
        <ecNumber evidence="15">3.2.2.23</ecNumber>
    </recommendedName>
    <alternativeName>
        <fullName evidence="15">DNA-(apurinic or apyrimidinic site) lyase MutM</fullName>
        <shortName evidence="15">AP lyase MutM</shortName>
        <ecNumber evidence="15">4.2.99.18</ecNumber>
    </alternativeName>
</protein>